<dbReference type="STRING" id="414004.CENSYa_0686"/>
<dbReference type="KEGG" id="csy:CENSYa_0686"/>
<feature type="transmembrane region" description="Helical" evidence="1">
    <location>
        <begin position="127"/>
        <end position="144"/>
    </location>
</feature>
<evidence type="ECO:0000313" key="2">
    <source>
        <dbReference type="EMBL" id="ABK77319.1"/>
    </source>
</evidence>
<evidence type="ECO:0000313" key="3">
    <source>
        <dbReference type="Proteomes" id="UP000000758"/>
    </source>
</evidence>
<dbReference type="AlphaFoldDB" id="A0RVF2"/>
<reference evidence="2 3" key="1">
    <citation type="journal article" date="2006" name="Proc. Natl. Acad. Sci. U.S.A.">
        <title>Genomic analysis of the uncultivated marine crenarchaeote Cenarchaeum symbiosum.</title>
        <authorList>
            <person name="Hallam S.J."/>
            <person name="Konstantinidis K.T."/>
            <person name="Putnam N."/>
            <person name="Schleper C."/>
            <person name="Watanabe Y."/>
            <person name="Sugahara J."/>
            <person name="Preston C."/>
            <person name="de la Torre J."/>
            <person name="Richardson P.M."/>
            <person name="DeLong E.F."/>
        </authorList>
    </citation>
    <scope>NUCLEOTIDE SEQUENCE [LARGE SCALE GENOMIC DNA]</scope>
    <source>
        <strain evidence="3">A</strain>
    </source>
</reference>
<keyword evidence="3" id="KW-1185">Reference proteome</keyword>
<dbReference type="HOGENOM" id="CLU_1682606_0_0_2"/>
<keyword evidence="1" id="KW-0812">Transmembrane</keyword>
<keyword evidence="1" id="KW-1133">Transmembrane helix</keyword>
<sequence length="156" mass="18277">MILSSWAGYARSKTAIQDEDNLRGAMGFIVDLAILFKYFYLLIISTTRYFEAQFHVVIIAISVTYIIWDLIRYREYAVSPSDRKKLTARTVFTFLFMTGCLGLGMLYHLIFIEEIADFGVPIDENTPMYFMFGMILLILSYRAFKWKITIESRIRE</sequence>
<feature type="transmembrane region" description="Helical" evidence="1">
    <location>
        <begin position="21"/>
        <end position="40"/>
    </location>
</feature>
<feature type="transmembrane region" description="Helical" evidence="1">
    <location>
        <begin position="52"/>
        <end position="71"/>
    </location>
</feature>
<name>A0RVF2_CENSY</name>
<dbReference type="EMBL" id="DP000238">
    <property type="protein sequence ID" value="ABK77319.1"/>
    <property type="molecule type" value="Genomic_DNA"/>
</dbReference>
<keyword evidence="1" id="KW-0472">Membrane</keyword>
<protein>
    <submittedName>
        <fullName evidence="2">Uncharacterized protein</fullName>
    </submittedName>
</protein>
<evidence type="ECO:0000256" key="1">
    <source>
        <dbReference type="SAM" id="Phobius"/>
    </source>
</evidence>
<organism evidence="2 3">
    <name type="scientific">Cenarchaeum symbiosum (strain A)</name>
    <dbReference type="NCBI Taxonomy" id="414004"/>
    <lineage>
        <taxon>Archaea</taxon>
        <taxon>Nitrososphaerota</taxon>
        <taxon>Candidatus Cenarchaeales</taxon>
        <taxon>Candidatus Cenarchaeaceae</taxon>
        <taxon>Candidatus Cenarchaeum</taxon>
    </lineage>
</organism>
<gene>
    <name evidence="2" type="ordered locus">CENSYa_0686</name>
</gene>
<proteinExistence type="predicted"/>
<feature type="transmembrane region" description="Helical" evidence="1">
    <location>
        <begin position="91"/>
        <end position="112"/>
    </location>
</feature>
<dbReference type="EnsemblBacteria" id="ABK77319">
    <property type="protein sequence ID" value="ABK77319"/>
    <property type="gene ID" value="CENSYa_0686"/>
</dbReference>
<accession>A0RVF2</accession>
<dbReference type="Proteomes" id="UP000000758">
    <property type="component" value="Chromosome"/>
</dbReference>